<feature type="transmembrane region" description="Helical" evidence="14">
    <location>
        <begin position="282"/>
        <end position="310"/>
    </location>
</feature>
<evidence type="ECO:0000256" key="13">
    <source>
        <dbReference type="SAM" id="MobiDB-lite"/>
    </source>
</evidence>
<evidence type="ECO:0000256" key="3">
    <source>
        <dbReference type="ARBA" id="ARBA00007931"/>
    </source>
</evidence>
<evidence type="ECO:0000256" key="7">
    <source>
        <dbReference type="ARBA" id="ARBA00022801"/>
    </source>
</evidence>
<comment type="similarity">
    <text evidence="3">Belongs to the peptidase M50B family.</text>
</comment>
<keyword evidence="17" id="KW-1185">Reference proteome</keyword>
<keyword evidence="7" id="KW-0378">Hydrolase</keyword>
<keyword evidence="11 14" id="KW-0472">Membrane</keyword>
<feature type="compositionally biased region" description="Basic and acidic residues" evidence="13">
    <location>
        <begin position="455"/>
        <end position="464"/>
    </location>
</feature>
<keyword evidence="5 14" id="KW-0812">Transmembrane</keyword>
<evidence type="ECO:0000256" key="12">
    <source>
        <dbReference type="PROSITE-ProRule" id="PRU00703"/>
    </source>
</evidence>
<dbReference type="Gene3D" id="3.10.580.10">
    <property type="entry name" value="CBS-domain"/>
    <property type="match status" value="2"/>
</dbReference>
<dbReference type="GO" id="GO:0008237">
    <property type="term" value="F:metallopeptidase activity"/>
    <property type="evidence" value="ECO:0007669"/>
    <property type="project" value="UniProtKB-KW"/>
</dbReference>
<dbReference type="InterPro" id="IPR008915">
    <property type="entry name" value="Peptidase_M50"/>
</dbReference>
<evidence type="ECO:0000256" key="10">
    <source>
        <dbReference type="ARBA" id="ARBA00023049"/>
    </source>
</evidence>
<keyword evidence="12" id="KW-0129">CBS domain</keyword>
<evidence type="ECO:0000256" key="1">
    <source>
        <dbReference type="ARBA" id="ARBA00001947"/>
    </source>
</evidence>
<evidence type="ECO:0000256" key="11">
    <source>
        <dbReference type="ARBA" id="ARBA00023136"/>
    </source>
</evidence>
<evidence type="ECO:0000256" key="5">
    <source>
        <dbReference type="ARBA" id="ARBA00022692"/>
    </source>
</evidence>
<feature type="transmembrane region" description="Helical" evidence="14">
    <location>
        <begin position="168"/>
        <end position="187"/>
    </location>
</feature>
<protein>
    <submittedName>
        <fullName evidence="16">Peptidase M50</fullName>
    </submittedName>
</protein>
<feature type="transmembrane region" description="Helical" evidence="14">
    <location>
        <begin position="199"/>
        <end position="218"/>
    </location>
</feature>
<evidence type="ECO:0000313" key="17">
    <source>
        <dbReference type="Proteomes" id="UP000011554"/>
    </source>
</evidence>
<comment type="subcellular location">
    <subcellularLocation>
        <location evidence="2">Membrane</location>
        <topology evidence="2">Multi-pass membrane protein</topology>
    </subcellularLocation>
</comment>
<dbReference type="SMART" id="SM00116">
    <property type="entry name" value="CBS"/>
    <property type="match status" value="2"/>
</dbReference>
<keyword evidence="10" id="KW-0482">Metalloprotease</keyword>
<feature type="domain" description="CBS" evidence="15">
    <location>
        <begin position="401"/>
        <end position="488"/>
    </location>
</feature>
<feature type="region of interest" description="Disordered" evidence="13">
    <location>
        <begin position="434"/>
        <end position="464"/>
    </location>
</feature>
<evidence type="ECO:0000256" key="2">
    <source>
        <dbReference type="ARBA" id="ARBA00004141"/>
    </source>
</evidence>
<evidence type="ECO:0000259" key="15">
    <source>
        <dbReference type="PROSITE" id="PS51371"/>
    </source>
</evidence>
<reference evidence="16 17" key="1">
    <citation type="journal article" date="2014" name="PLoS Genet.">
        <title>Phylogenetically driven sequencing of extremely halophilic archaea reveals strategies for static and dynamic osmo-response.</title>
        <authorList>
            <person name="Becker E.A."/>
            <person name="Seitzer P.M."/>
            <person name="Tritt A."/>
            <person name="Larsen D."/>
            <person name="Krusor M."/>
            <person name="Yao A.I."/>
            <person name="Wu D."/>
            <person name="Madern D."/>
            <person name="Eisen J.A."/>
            <person name="Darling A.E."/>
            <person name="Facciotti M.T."/>
        </authorList>
    </citation>
    <scope>NUCLEOTIDE SEQUENCE [LARGE SCALE GENOMIC DNA]</scope>
    <source>
        <strain evidence="16 17">DSM 12278</strain>
    </source>
</reference>
<evidence type="ECO:0000313" key="16">
    <source>
        <dbReference type="EMBL" id="ELY98441.1"/>
    </source>
</evidence>
<dbReference type="PANTHER" id="PTHR39188">
    <property type="entry name" value="MEMBRANE-ASSOCIATED ZINC METALLOPROTEASE M50B"/>
    <property type="match status" value="1"/>
</dbReference>
<evidence type="ECO:0000256" key="14">
    <source>
        <dbReference type="SAM" id="Phobius"/>
    </source>
</evidence>
<dbReference type="eggNOG" id="arCOG00607">
    <property type="taxonomic scope" value="Archaea"/>
</dbReference>
<dbReference type="AlphaFoldDB" id="M0AJ93"/>
<organism evidence="16 17">
    <name type="scientific">Natrialba asiatica (strain ATCC 700177 / DSM 12278 / JCM 9576 / FERM P-10747 / NBRC 102637 / 172P1)</name>
    <dbReference type="NCBI Taxonomy" id="29540"/>
    <lineage>
        <taxon>Archaea</taxon>
        <taxon>Methanobacteriati</taxon>
        <taxon>Methanobacteriota</taxon>
        <taxon>Stenosarchaea group</taxon>
        <taxon>Halobacteria</taxon>
        <taxon>Halobacteriales</taxon>
        <taxon>Natrialbaceae</taxon>
        <taxon>Natrialba</taxon>
    </lineage>
</organism>
<dbReference type="PANTHER" id="PTHR39188:SF3">
    <property type="entry name" value="STAGE IV SPORULATION PROTEIN FB"/>
    <property type="match status" value="1"/>
</dbReference>
<dbReference type="EMBL" id="AOIO01000039">
    <property type="protein sequence ID" value="ELY98441.1"/>
    <property type="molecule type" value="Genomic_DNA"/>
</dbReference>
<evidence type="ECO:0000256" key="8">
    <source>
        <dbReference type="ARBA" id="ARBA00022833"/>
    </source>
</evidence>
<dbReference type="InterPro" id="IPR000644">
    <property type="entry name" value="CBS_dom"/>
</dbReference>
<keyword evidence="6" id="KW-0479">Metal-binding</keyword>
<dbReference type="GO" id="GO:0046872">
    <property type="term" value="F:metal ion binding"/>
    <property type="evidence" value="ECO:0007669"/>
    <property type="project" value="UniProtKB-KW"/>
</dbReference>
<feature type="domain" description="CBS" evidence="15">
    <location>
        <begin position="332"/>
        <end position="394"/>
    </location>
</feature>
<keyword evidence="9 14" id="KW-1133">Transmembrane helix</keyword>
<dbReference type="InterPro" id="IPR046342">
    <property type="entry name" value="CBS_dom_sf"/>
</dbReference>
<proteinExistence type="inferred from homology"/>
<evidence type="ECO:0000256" key="6">
    <source>
        <dbReference type="ARBA" id="ARBA00022723"/>
    </source>
</evidence>
<dbReference type="SUPFAM" id="SSF54631">
    <property type="entry name" value="CBS-domain pair"/>
    <property type="match status" value="1"/>
</dbReference>
<dbReference type="CDD" id="cd06164">
    <property type="entry name" value="S2P-M50_SpoIVFB_CBS"/>
    <property type="match status" value="1"/>
</dbReference>
<feature type="transmembrane region" description="Helical" evidence="14">
    <location>
        <begin position="230"/>
        <end position="251"/>
    </location>
</feature>
<comment type="cofactor">
    <cofactor evidence="1">
        <name>Zn(2+)</name>
        <dbReference type="ChEBI" id="CHEBI:29105"/>
    </cofactor>
</comment>
<gene>
    <name evidence="16" type="ORF">C481_17467</name>
</gene>
<dbReference type="PROSITE" id="PS51371">
    <property type="entry name" value="CBS"/>
    <property type="match status" value="2"/>
</dbReference>
<dbReference type="Pfam" id="PF00571">
    <property type="entry name" value="CBS"/>
    <property type="match status" value="2"/>
</dbReference>
<dbReference type="PATRIC" id="fig|29540.5.peg.3559"/>
<name>M0AJ93_NATA1</name>
<accession>M0AJ93</accession>
<dbReference type="GO" id="GO:0006508">
    <property type="term" value="P:proteolysis"/>
    <property type="evidence" value="ECO:0007669"/>
    <property type="project" value="UniProtKB-KW"/>
</dbReference>
<feature type="transmembrane region" description="Helical" evidence="14">
    <location>
        <begin position="130"/>
        <end position="156"/>
    </location>
</feature>
<keyword evidence="4" id="KW-0645">Protease</keyword>
<sequence length="497" mass="53864">MWLLTKTEAYRPDKAFEARARVQYRYAVRRIDLSEFETTTRSGPATVRVADRTSRHEPPQSVEFGGVFMVPPGVTQGMLRSFRIGSLFGIPIKLDITFLLVLPLFAYLIGSQIGDVADILNTTLGAGIDIGYITSGVNPWLFGLAAALGLFVGVVLHELGHSLTAQRYGFPIDSITLWLFGGVASFTEMPEDWRQEFTIAVAGPIVSVLVGVGSFVLFTVAPVGLDGARFVLAYLAILNIALAAFNMLPAFPMDGGRVLRAFLARSRPYAQATQQAASVGKLLAVLMGLFGLFQLNIILIGIAFFVYIAASSEAQQVTMKAAFQDVTVADIMTPAGNLHTVSPETSVAELVQRMFSERHTGYPVIDASGFDDGRLVGLVTLSDAREIKPVERDAYTVEEIMTTDLQTISAGSDAMTAIERMREHDIGRLLVVERQSPTRTQTQPLGTDGSTESATELREPREGDDLVGLISRSDVMTAFDIVQKSGAVGLSQTQRAD</sequence>
<dbReference type="CDD" id="cd04801">
    <property type="entry name" value="CBS_pair_peptidase_M50"/>
    <property type="match status" value="1"/>
</dbReference>
<dbReference type="STRING" id="29540.C481_17467"/>
<dbReference type="GO" id="GO:0016020">
    <property type="term" value="C:membrane"/>
    <property type="evidence" value="ECO:0007669"/>
    <property type="project" value="UniProtKB-SubCell"/>
</dbReference>
<comment type="caution">
    <text evidence="16">The sequence shown here is derived from an EMBL/GenBank/DDBJ whole genome shotgun (WGS) entry which is preliminary data.</text>
</comment>
<feature type="compositionally biased region" description="Polar residues" evidence="13">
    <location>
        <begin position="435"/>
        <end position="454"/>
    </location>
</feature>
<evidence type="ECO:0000256" key="4">
    <source>
        <dbReference type="ARBA" id="ARBA00022670"/>
    </source>
</evidence>
<dbReference type="Proteomes" id="UP000011554">
    <property type="component" value="Unassembled WGS sequence"/>
</dbReference>
<keyword evidence="8" id="KW-0862">Zinc</keyword>
<feature type="transmembrane region" description="Helical" evidence="14">
    <location>
        <begin position="87"/>
        <end position="110"/>
    </location>
</feature>
<dbReference type="Pfam" id="PF02163">
    <property type="entry name" value="Peptidase_M50"/>
    <property type="match status" value="2"/>
</dbReference>
<evidence type="ECO:0000256" key="9">
    <source>
        <dbReference type="ARBA" id="ARBA00022989"/>
    </source>
</evidence>